<feature type="region of interest" description="Disordered" evidence="4">
    <location>
        <begin position="430"/>
        <end position="461"/>
    </location>
</feature>
<dbReference type="PANTHER" id="PTHR30231:SF4">
    <property type="entry name" value="PROTEIN NEN2"/>
    <property type="match status" value="1"/>
</dbReference>
<feature type="domain" description="Exonuclease" evidence="5">
    <location>
        <begin position="9"/>
        <end position="183"/>
    </location>
</feature>
<dbReference type="Pfam" id="PF00929">
    <property type="entry name" value="RNase_T"/>
    <property type="match status" value="2"/>
</dbReference>
<dbReference type="Proteomes" id="UP001151760">
    <property type="component" value="Unassembled WGS sequence"/>
</dbReference>
<dbReference type="InterPro" id="IPR036397">
    <property type="entry name" value="RNaseH_sf"/>
</dbReference>
<evidence type="ECO:0000256" key="1">
    <source>
        <dbReference type="ARBA" id="ARBA00022722"/>
    </source>
</evidence>
<reference evidence="6" key="2">
    <citation type="submission" date="2022-01" db="EMBL/GenBank/DDBJ databases">
        <authorList>
            <person name="Yamashiro T."/>
            <person name="Shiraishi A."/>
            <person name="Satake H."/>
            <person name="Nakayama K."/>
        </authorList>
    </citation>
    <scope>NUCLEOTIDE SEQUENCE</scope>
</reference>
<evidence type="ECO:0000256" key="4">
    <source>
        <dbReference type="SAM" id="MobiDB-lite"/>
    </source>
</evidence>
<keyword evidence="3" id="KW-0269">Exonuclease</keyword>
<dbReference type="SMART" id="SM00479">
    <property type="entry name" value="EXOIII"/>
    <property type="match status" value="2"/>
</dbReference>
<evidence type="ECO:0000256" key="3">
    <source>
        <dbReference type="ARBA" id="ARBA00022839"/>
    </source>
</evidence>
<dbReference type="SUPFAM" id="SSF53098">
    <property type="entry name" value="Ribonuclease H-like"/>
    <property type="match status" value="2"/>
</dbReference>
<dbReference type="CDD" id="cd06127">
    <property type="entry name" value="DEDDh"/>
    <property type="match status" value="2"/>
</dbReference>
<dbReference type="EMBL" id="BQNB010012156">
    <property type="protein sequence ID" value="GJS99921.1"/>
    <property type="molecule type" value="Genomic_DNA"/>
</dbReference>
<proteinExistence type="predicted"/>
<evidence type="ECO:0000313" key="7">
    <source>
        <dbReference type="Proteomes" id="UP001151760"/>
    </source>
</evidence>
<comment type="caution">
    <text evidence="6">The sequence shown here is derived from an EMBL/GenBank/DDBJ whole genome shotgun (WGS) entry which is preliminary data.</text>
</comment>
<sequence>MVSVQNQLEIVFFDLETTIPYREKDPYAILEFGSITLCPKKLTELGSYETLVRPFDMSLISRRSMDVNGITPEDVLSMPMFEEIADRVYNILHGRVWAGHDISRFDYVRLMEAFAQIKMPPPEPKGFIDTLISLTRKFGTRVRNMKLQSLAAYFGLGRQSHRSLGDVRMNFEVVKRCATVLFLEPSQPDTCPTAQDEKLAPSVDIMHSELVQSNEANMVSGINQPEIVFFDLETTIPVKKGQPYAILEFGSILLCPRKLTELESYEMLVRPFDMSLISATSINKNNITQYDVLSMLMFAEIADRVYNILHGRVWAGHDISRFDCERLREAYAQIDRTPPEPKRIIDTLALLTQNFGRRAGNMKMANLAAYFGLGRQSHRSLGDARMNLEVVKCCATVLFLESSQQDSFTESNGTSLNTVNGYHSNGDVTLEGSALNTSSFPSDRTMETPKFPTDHTAQDERMGPLQKKGRVATLNQMKQW</sequence>
<dbReference type="InterPro" id="IPR013520">
    <property type="entry name" value="Ribonucl_H"/>
</dbReference>
<keyword evidence="2" id="KW-0378">Hydrolase</keyword>
<dbReference type="Gene3D" id="3.30.420.10">
    <property type="entry name" value="Ribonuclease H-like superfamily/Ribonuclease H"/>
    <property type="match status" value="2"/>
</dbReference>
<evidence type="ECO:0000313" key="6">
    <source>
        <dbReference type="EMBL" id="GJS99921.1"/>
    </source>
</evidence>
<accession>A0ABQ5AEE7</accession>
<evidence type="ECO:0000259" key="5">
    <source>
        <dbReference type="SMART" id="SM00479"/>
    </source>
</evidence>
<evidence type="ECO:0000256" key="2">
    <source>
        <dbReference type="ARBA" id="ARBA00022801"/>
    </source>
</evidence>
<dbReference type="InterPro" id="IPR012337">
    <property type="entry name" value="RNaseH-like_sf"/>
</dbReference>
<reference evidence="6" key="1">
    <citation type="journal article" date="2022" name="Int. J. Mol. Sci.">
        <title>Draft Genome of Tanacetum Coccineum: Genomic Comparison of Closely Related Tanacetum-Family Plants.</title>
        <authorList>
            <person name="Yamashiro T."/>
            <person name="Shiraishi A."/>
            <person name="Nakayama K."/>
            <person name="Satake H."/>
        </authorList>
    </citation>
    <scope>NUCLEOTIDE SEQUENCE</scope>
</reference>
<organism evidence="6 7">
    <name type="scientific">Tanacetum coccineum</name>
    <dbReference type="NCBI Taxonomy" id="301880"/>
    <lineage>
        <taxon>Eukaryota</taxon>
        <taxon>Viridiplantae</taxon>
        <taxon>Streptophyta</taxon>
        <taxon>Embryophyta</taxon>
        <taxon>Tracheophyta</taxon>
        <taxon>Spermatophyta</taxon>
        <taxon>Magnoliopsida</taxon>
        <taxon>eudicotyledons</taxon>
        <taxon>Gunneridae</taxon>
        <taxon>Pentapetalae</taxon>
        <taxon>asterids</taxon>
        <taxon>campanulids</taxon>
        <taxon>Asterales</taxon>
        <taxon>Asteraceae</taxon>
        <taxon>Asteroideae</taxon>
        <taxon>Anthemideae</taxon>
        <taxon>Anthemidinae</taxon>
        <taxon>Tanacetum</taxon>
    </lineage>
</organism>
<dbReference type="PANTHER" id="PTHR30231">
    <property type="entry name" value="DNA POLYMERASE III SUBUNIT EPSILON"/>
    <property type="match status" value="1"/>
</dbReference>
<feature type="domain" description="Exonuclease" evidence="5">
    <location>
        <begin position="226"/>
        <end position="400"/>
    </location>
</feature>
<keyword evidence="1" id="KW-0540">Nuclease</keyword>
<gene>
    <name evidence="6" type="ORF">Tco_0821091</name>
</gene>
<feature type="compositionally biased region" description="Basic and acidic residues" evidence="4">
    <location>
        <begin position="444"/>
        <end position="461"/>
    </location>
</feature>
<name>A0ABQ5AEE7_9ASTR</name>
<keyword evidence="7" id="KW-1185">Reference proteome</keyword>
<protein>
    <submittedName>
        <fullName evidence="6">NEN1-like protein</fullName>
    </submittedName>
</protein>